<keyword evidence="5" id="KW-0732">Signal</keyword>
<dbReference type="SUPFAM" id="SSF49313">
    <property type="entry name" value="Cadherin-like"/>
    <property type="match status" value="1"/>
</dbReference>
<dbReference type="Gene3D" id="2.60.120.260">
    <property type="entry name" value="Galactose-binding domain-like"/>
    <property type="match status" value="1"/>
</dbReference>
<dbReference type="RefSeq" id="WP_161811700.1">
    <property type="nucleotide sequence ID" value="NZ_BLJN01000002.1"/>
</dbReference>
<dbReference type="CDD" id="cd11304">
    <property type="entry name" value="Cadherin_repeat"/>
    <property type="match status" value="1"/>
</dbReference>
<dbReference type="PROSITE" id="PS51760">
    <property type="entry name" value="GH10_2"/>
    <property type="match status" value="1"/>
</dbReference>
<feature type="compositionally biased region" description="Pro residues" evidence="4">
    <location>
        <begin position="207"/>
        <end position="222"/>
    </location>
</feature>
<protein>
    <recommendedName>
        <fullName evidence="6">GH10 domain-containing protein</fullName>
    </recommendedName>
</protein>
<dbReference type="SMART" id="SM00633">
    <property type="entry name" value="Glyco_10"/>
    <property type="match status" value="1"/>
</dbReference>
<evidence type="ECO:0000313" key="8">
    <source>
        <dbReference type="Proteomes" id="UP000445000"/>
    </source>
</evidence>
<comment type="caution">
    <text evidence="7">The sequence shown here is derived from an EMBL/GenBank/DDBJ whole genome shotgun (WGS) entry which is preliminary data.</text>
</comment>
<keyword evidence="8" id="KW-1185">Reference proteome</keyword>
<evidence type="ECO:0000256" key="5">
    <source>
        <dbReference type="SAM" id="SignalP"/>
    </source>
</evidence>
<dbReference type="PANTHER" id="PTHR31490:SF1">
    <property type="entry name" value="ENDO-1,4-BETA-XYLANASE 1"/>
    <property type="match status" value="1"/>
</dbReference>
<evidence type="ECO:0000313" key="7">
    <source>
        <dbReference type="EMBL" id="GFE79951.1"/>
    </source>
</evidence>
<keyword evidence="3" id="KW-0624">Polysaccharide degradation</keyword>
<dbReference type="Proteomes" id="UP000445000">
    <property type="component" value="Unassembled WGS sequence"/>
</dbReference>
<gene>
    <name evidence="7" type="ORF">GCM10011487_19510</name>
</gene>
<dbReference type="GO" id="GO:0016020">
    <property type="term" value="C:membrane"/>
    <property type="evidence" value="ECO:0007669"/>
    <property type="project" value="InterPro"/>
</dbReference>
<organism evidence="7 8">
    <name type="scientific">Steroidobacter agaridevorans</name>
    <dbReference type="NCBI Taxonomy" id="2695856"/>
    <lineage>
        <taxon>Bacteria</taxon>
        <taxon>Pseudomonadati</taxon>
        <taxon>Pseudomonadota</taxon>
        <taxon>Gammaproteobacteria</taxon>
        <taxon>Steroidobacterales</taxon>
        <taxon>Steroidobacteraceae</taxon>
        <taxon>Steroidobacter</taxon>
    </lineage>
</organism>
<dbReference type="SUPFAM" id="SSF51445">
    <property type="entry name" value="(Trans)glycosidases"/>
    <property type="match status" value="1"/>
</dbReference>
<evidence type="ECO:0000256" key="2">
    <source>
        <dbReference type="ARBA" id="ARBA00023277"/>
    </source>
</evidence>
<evidence type="ECO:0000256" key="1">
    <source>
        <dbReference type="ARBA" id="ARBA00022801"/>
    </source>
</evidence>
<evidence type="ECO:0000256" key="3">
    <source>
        <dbReference type="ARBA" id="ARBA00023326"/>
    </source>
</evidence>
<name>A0A829YAI5_9GAMM</name>
<dbReference type="GO" id="GO:0000272">
    <property type="term" value="P:polysaccharide catabolic process"/>
    <property type="evidence" value="ECO:0007669"/>
    <property type="project" value="UniProtKB-KW"/>
</dbReference>
<feature type="chain" id="PRO_5032732039" description="GH10 domain-containing protein" evidence="5">
    <location>
        <begin position="24"/>
        <end position="628"/>
    </location>
</feature>
<feature type="signal peptide" evidence="5">
    <location>
        <begin position="1"/>
        <end position="23"/>
    </location>
</feature>
<keyword evidence="2" id="KW-0119">Carbohydrate metabolism</keyword>
<dbReference type="EMBL" id="BLJN01000002">
    <property type="protein sequence ID" value="GFE79951.1"/>
    <property type="molecule type" value="Genomic_DNA"/>
</dbReference>
<dbReference type="InterPro" id="IPR017853">
    <property type="entry name" value="GH"/>
</dbReference>
<dbReference type="InterPro" id="IPR015919">
    <property type="entry name" value="Cadherin-like_sf"/>
</dbReference>
<proteinExistence type="predicted"/>
<dbReference type="Pfam" id="PF00331">
    <property type="entry name" value="Glyco_hydro_10"/>
    <property type="match status" value="1"/>
</dbReference>
<accession>A0A829YAI5</accession>
<sequence length="628" mass="68002">MSMDFRAFLGAFVILAVPLTAAAQTEPIVVEAESASIGSAYSVGATEGATYVTIVNDSPGFGPPATADGALTYSVTFPAAGNYDLYARFRVGPGGGSDDSFYVGNGFGNKVGTGEWVLLNQVDGGGFTAPADTVRNGGPATTNVFKWFRITGFAGPATWTVPAGNLTQTFSVGGRETGNFIDKFAFGRQGSWYTVNNLDTGSAATGTPPPPPPPPYTPPGPPIATGKSKYLGSAHSPAQTPNFAAYWNQVTPENGGKWASVEGTRDVMNWTQADAAYQMARTNGFKFKWHVLFWGNQQPEWLQNLPPAEQLEEIREWLAAIAERYPDLEQIEVVNEPLHDPPLAVNTPPGQSCGGCGNYYEALGGAGATGWDWIVTAFTLAREYFPNAKLMLNDYSIVNDRNATETYVGIIKLLKARRLIDHVGIQGHAFSTTEAAPMPNLRANLDYLASKTWLPIYVTELDIDGNDDPVQLAGYQKIFPVFWEHPAVRGITLWGYRPGHWRTAQGAWLTYENGAERPAMQWLQRYVQNHRAEVSFQWFSVPKKAAEGTVVGTATATDADPGTTFSQWQTEYSSAGGIFAIDPDTGRITVSDAAALRAVRKGTPLLLSVSVWDGYQRSNPNLVLILVR</sequence>
<keyword evidence="1" id="KW-0378">Hydrolase</keyword>
<dbReference type="InterPro" id="IPR044846">
    <property type="entry name" value="GH10"/>
</dbReference>
<dbReference type="InterPro" id="IPR001000">
    <property type="entry name" value="GH10_dom"/>
</dbReference>
<reference evidence="8" key="1">
    <citation type="submission" date="2020-01" db="EMBL/GenBank/DDBJ databases">
        <title>'Steroidobacter agaridevorans' sp. nov., agar-degrading bacteria isolated from rhizosphere soils.</title>
        <authorList>
            <person name="Ikenaga M."/>
            <person name="Kataoka M."/>
            <person name="Murouchi A."/>
            <person name="Katsuragi S."/>
            <person name="Sakai M."/>
        </authorList>
    </citation>
    <scope>NUCLEOTIDE SEQUENCE [LARGE SCALE GENOMIC DNA]</scope>
    <source>
        <strain evidence="8">YU21-B</strain>
    </source>
</reference>
<dbReference type="Gene3D" id="3.20.20.80">
    <property type="entry name" value="Glycosidases"/>
    <property type="match status" value="1"/>
</dbReference>
<dbReference type="AlphaFoldDB" id="A0A829YAI5"/>
<dbReference type="PANTHER" id="PTHR31490">
    <property type="entry name" value="GLYCOSYL HYDROLASE"/>
    <property type="match status" value="1"/>
</dbReference>
<feature type="region of interest" description="Disordered" evidence="4">
    <location>
        <begin position="197"/>
        <end position="224"/>
    </location>
</feature>
<dbReference type="GO" id="GO:0005509">
    <property type="term" value="F:calcium ion binding"/>
    <property type="evidence" value="ECO:0007669"/>
    <property type="project" value="InterPro"/>
</dbReference>
<dbReference type="Gene3D" id="2.60.40.60">
    <property type="entry name" value="Cadherins"/>
    <property type="match status" value="1"/>
</dbReference>
<evidence type="ECO:0000259" key="6">
    <source>
        <dbReference type="PROSITE" id="PS51760"/>
    </source>
</evidence>
<evidence type="ECO:0000256" key="4">
    <source>
        <dbReference type="SAM" id="MobiDB-lite"/>
    </source>
</evidence>
<dbReference type="GO" id="GO:0004553">
    <property type="term" value="F:hydrolase activity, hydrolyzing O-glycosyl compounds"/>
    <property type="evidence" value="ECO:0007669"/>
    <property type="project" value="InterPro"/>
</dbReference>
<feature type="domain" description="GH10" evidence="6">
    <location>
        <begin position="225"/>
        <end position="526"/>
    </location>
</feature>